<name>A0A494VS50_9SPHI</name>
<keyword evidence="2" id="KW-1185">Reference proteome</keyword>
<gene>
    <name evidence="1" type="ORF">HYN43_025535</name>
</gene>
<evidence type="ECO:0000313" key="1">
    <source>
        <dbReference type="EMBL" id="AYL98437.1"/>
    </source>
</evidence>
<sequence>MHGISKSKHEHLIESLLLLEKLLAEEQAIIKRANAELNGNGADIADYSGEHKLAAVYREELDQIYTQYNTILVSLAEVIERYDKLFNHVRLEYVSKKLKELKRKVSAGEVRFDLLKDNIHTAYGISD</sequence>
<evidence type="ECO:0008006" key="3">
    <source>
        <dbReference type="Google" id="ProtNLM"/>
    </source>
</evidence>
<dbReference type="EMBL" id="CP032869">
    <property type="protein sequence ID" value="AYL98437.1"/>
    <property type="molecule type" value="Genomic_DNA"/>
</dbReference>
<dbReference type="AlphaFoldDB" id="A0A494VS50"/>
<dbReference type="KEGG" id="muh:HYN43_025535"/>
<dbReference type="RefSeq" id="WP_119406714.1">
    <property type="nucleotide sequence ID" value="NZ_CP032869.1"/>
</dbReference>
<proteinExistence type="predicted"/>
<dbReference type="Proteomes" id="UP000270046">
    <property type="component" value="Chromosome"/>
</dbReference>
<reference evidence="1 2" key="1">
    <citation type="submission" date="2018-10" db="EMBL/GenBank/DDBJ databases">
        <title>Genome sequencing of Mucilaginibacter sp. HYN0043.</title>
        <authorList>
            <person name="Kim M."/>
            <person name="Yi H."/>
        </authorList>
    </citation>
    <scope>NUCLEOTIDE SEQUENCE [LARGE SCALE GENOMIC DNA]</scope>
    <source>
        <strain evidence="1 2">HYN0043</strain>
    </source>
</reference>
<protein>
    <recommendedName>
        <fullName evidence="3">Flagellar protein FlgN</fullName>
    </recommendedName>
</protein>
<evidence type="ECO:0000313" key="2">
    <source>
        <dbReference type="Proteomes" id="UP000270046"/>
    </source>
</evidence>
<accession>A0A494VS50</accession>
<organism evidence="1 2">
    <name type="scientific">Mucilaginibacter celer</name>
    <dbReference type="NCBI Taxonomy" id="2305508"/>
    <lineage>
        <taxon>Bacteria</taxon>
        <taxon>Pseudomonadati</taxon>
        <taxon>Bacteroidota</taxon>
        <taxon>Sphingobacteriia</taxon>
        <taxon>Sphingobacteriales</taxon>
        <taxon>Sphingobacteriaceae</taxon>
        <taxon>Mucilaginibacter</taxon>
    </lineage>
</organism>